<dbReference type="AlphaFoldDB" id="A0A1X1RGR3"/>
<proteinExistence type="predicted"/>
<sequence>MVLNWKHGLRRFGIAVTAALVSAGALAVPAAADDVASLPVFQPAPSDWMPRTNVWPNSLWANRVTPEMNTAMRESCQWFNAQYDPLMSGVSGFQHFLAGQKDVWTATGVQNAGNVVAANLDQSATFLEPRANILYIINYPDQSQYSPLEHGDSFYHLWYQFTQISDKIKQQRPAGQINANVATAYVYGNAIRGSGVCNGA</sequence>
<reference evidence="1 2" key="1">
    <citation type="submission" date="2016-01" db="EMBL/GenBank/DDBJ databases">
        <title>The new phylogeny of the genus Mycobacterium.</title>
        <authorList>
            <person name="Tarcisio F."/>
            <person name="Conor M."/>
            <person name="Antonella G."/>
            <person name="Elisabetta G."/>
            <person name="Giulia F.S."/>
            <person name="Sara T."/>
            <person name="Anna F."/>
            <person name="Clotilde B."/>
            <person name="Roberto B."/>
            <person name="Veronica D.S."/>
            <person name="Fabio R."/>
            <person name="Monica P."/>
            <person name="Olivier J."/>
            <person name="Enrico T."/>
            <person name="Nicola S."/>
        </authorList>
    </citation>
    <scope>NUCLEOTIDE SEQUENCE [LARGE SCALE GENOMIC DNA]</scope>
    <source>
        <strain evidence="1 2">DSM 44179</strain>
    </source>
</reference>
<evidence type="ECO:0000313" key="2">
    <source>
        <dbReference type="Proteomes" id="UP000193484"/>
    </source>
</evidence>
<name>A0A1X1RGR3_MYCFA</name>
<gene>
    <name evidence="1" type="ORF">AWC04_06130</name>
</gene>
<keyword evidence="2" id="KW-1185">Reference proteome</keyword>
<evidence type="ECO:0000313" key="1">
    <source>
        <dbReference type="EMBL" id="ORV05448.1"/>
    </source>
</evidence>
<dbReference type="RefSeq" id="WP_085094200.1">
    <property type="nucleotide sequence ID" value="NZ_AP022603.1"/>
</dbReference>
<protein>
    <submittedName>
        <fullName evidence="1">Uncharacterized protein</fullName>
    </submittedName>
</protein>
<organism evidence="1 2">
    <name type="scientific">Mycolicibacterium fallax</name>
    <name type="common">Mycobacterium fallax</name>
    <dbReference type="NCBI Taxonomy" id="1793"/>
    <lineage>
        <taxon>Bacteria</taxon>
        <taxon>Bacillati</taxon>
        <taxon>Actinomycetota</taxon>
        <taxon>Actinomycetes</taxon>
        <taxon>Mycobacteriales</taxon>
        <taxon>Mycobacteriaceae</taxon>
        <taxon>Mycolicibacterium</taxon>
    </lineage>
</organism>
<accession>A0A1X1RGR3</accession>
<dbReference type="EMBL" id="LQOJ01000024">
    <property type="protein sequence ID" value="ORV05448.1"/>
    <property type="molecule type" value="Genomic_DNA"/>
</dbReference>
<comment type="caution">
    <text evidence="1">The sequence shown here is derived from an EMBL/GenBank/DDBJ whole genome shotgun (WGS) entry which is preliminary data.</text>
</comment>
<dbReference type="OrthoDB" id="4620890at2"/>
<dbReference type="Proteomes" id="UP000193484">
    <property type="component" value="Unassembled WGS sequence"/>
</dbReference>